<evidence type="ECO:0000256" key="3">
    <source>
        <dbReference type="ARBA" id="ARBA00023004"/>
    </source>
</evidence>
<comment type="caution">
    <text evidence="6">The sequence shown here is derived from an EMBL/GenBank/DDBJ whole genome shotgun (WGS) entry which is preliminary data.</text>
</comment>
<dbReference type="GO" id="GO:0004322">
    <property type="term" value="F:ferroxidase activity"/>
    <property type="evidence" value="ECO:0007669"/>
    <property type="project" value="TreeGrafter"/>
</dbReference>
<dbReference type="InterPro" id="IPR009078">
    <property type="entry name" value="Ferritin-like_SF"/>
</dbReference>
<protein>
    <submittedName>
        <fullName evidence="6">DNA polymerase</fullName>
    </submittedName>
</protein>
<feature type="domain" description="Ferritin/DPS" evidence="5">
    <location>
        <begin position="37"/>
        <end position="185"/>
    </location>
</feature>
<dbReference type="InterPro" id="IPR008331">
    <property type="entry name" value="Ferritin_DPS_dom"/>
</dbReference>
<keyword evidence="7" id="KW-1185">Reference proteome</keyword>
<proteinExistence type="predicted"/>
<dbReference type="GO" id="GO:0006879">
    <property type="term" value="P:intracellular iron ion homeostasis"/>
    <property type="evidence" value="ECO:0007669"/>
    <property type="project" value="UniProtKB-KW"/>
</dbReference>
<evidence type="ECO:0000313" key="6">
    <source>
        <dbReference type="EMBL" id="GEL20434.1"/>
    </source>
</evidence>
<dbReference type="InterPro" id="IPR012347">
    <property type="entry name" value="Ferritin-like"/>
</dbReference>
<sequence>MTEKPHATGTVAPGDVTRRVGIEMLRQRGIDVEQLIQKLIDNAAAEFASTYYYYSILRMYLAGHEDYKEICEDARLEDRQHYELILPRIYELGGSLPYSLHEFADRAGCPHAYLPGTDNGSHPPEQPPSAADILTVLLESERCAIRSWQEICDICAGKDPRTYDLAARILNEEIEHEAWFIELLAMERDGQVQPSGHFRRGAPGEAPYSRNRAFHHGGAGN</sequence>
<keyword evidence="3" id="KW-0408">Iron</keyword>
<keyword evidence="2" id="KW-0409">Iron storage</keyword>
<dbReference type="InterPro" id="IPR033921">
    <property type="entry name" value="DPSL_diiron-bd_dom"/>
</dbReference>
<name>A0A511D9W7_9PSEU</name>
<evidence type="ECO:0000256" key="2">
    <source>
        <dbReference type="ARBA" id="ARBA00022434"/>
    </source>
</evidence>
<comment type="cofactor">
    <cofactor evidence="1">
        <name>heme b</name>
        <dbReference type="ChEBI" id="CHEBI:60344"/>
    </cofactor>
</comment>
<dbReference type="Gene3D" id="1.20.1260.10">
    <property type="match status" value="1"/>
</dbReference>
<dbReference type="Proteomes" id="UP000321328">
    <property type="component" value="Unassembled WGS sequence"/>
</dbReference>
<dbReference type="EMBL" id="BJVI01000071">
    <property type="protein sequence ID" value="GEL20434.1"/>
    <property type="molecule type" value="Genomic_DNA"/>
</dbReference>
<gene>
    <name evidence="6" type="ORF">PA7_42710</name>
</gene>
<dbReference type="GO" id="GO:0020037">
    <property type="term" value="F:heme binding"/>
    <property type="evidence" value="ECO:0007669"/>
    <property type="project" value="TreeGrafter"/>
</dbReference>
<organism evidence="6 7">
    <name type="scientific">Pseudonocardia asaccharolytica DSM 44247 = NBRC 16224</name>
    <dbReference type="NCBI Taxonomy" id="1123024"/>
    <lineage>
        <taxon>Bacteria</taxon>
        <taxon>Bacillati</taxon>
        <taxon>Actinomycetota</taxon>
        <taxon>Actinomycetes</taxon>
        <taxon>Pseudonocardiales</taxon>
        <taxon>Pseudonocardiaceae</taxon>
        <taxon>Pseudonocardia</taxon>
    </lineage>
</organism>
<dbReference type="NCBIfam" id="NF040955">
    <property type="entry name" value="Arch_DPS"/>
    <property type="match status" value="1"/>
</dbReference>
<reference evidence="6 7" key="1">
    <citation type="submission" date="2019-07" db="EMBL/GenBank/DDBJ databases">
        <title>Whole genome shotgun sequence of Pseudonocardia asaccharolytica NBRC 16224.</title>
        <authorList>
            <person name="Hosoyama A."/>
            <person name="Uohara A."/>
            <person name="Ohji S."/>
            <person name="Ichikawa N."/>
        </authorList>
    </citation>
    <scope>NUCLEOTIDE SEQUENCE [LARGE SCALE GENOMIC DNA]</scope>
    <source>
        <strain evidence="6 7">NBRC 16224</strain>
    </source>
</reference>
<dbReference type="InterPro" id="IPR053475">
    <property type="entry name" value="DPS"/>
</dbReference>
<dbReference type="GO" id="GO:0005829">
    <property type="term" value="C:cytosol"/>
    <property type="evidence" value="ECO:0007669"/>
    <property type="project" value="TreeGrafter"/>
</dbReference>
<dbReference type="AlphaFoldDB" id="A0A511D9W7"/>
<dbReference type="PANTHER" id="PTHR30295:SF1">
    <property type="entry name" value="DNA PROTECTION DURING STARVATION PROTEIN"/>
    <property type="match status" value="1"/>
</dbReference>
<dbReference type="PANTHER" id="PTHR30295">
    <property type="entry name" value="BACTERIOFERRITIN"/>
    <property type="match status" value="1"/>
</dbReference>
<evidence type="ECO:0000259" key="5">
    <source>
        <dbReference type="Pfam" id="PF00210"/>
    </source>
</evidence>
<dbReference type="Pfam" id="PF00210">
    <property type="entry name" value="Ferritin"/>
    <property type="match status" value="1"/>
</dbReference>
<dbReference type="CDD" id="cd01052">
    <property type="entry name" value="DPSL"/>
    <property type="match status" value="1"/>
</dbReference>
<feature type="region of interest" description="Disordered" evidence="4">
    <location>
        <begin position="192"/>
        <end position="221"/>
    </location>
</feature>
<dbReference type="GO" id="GO:0008199">
    <property type="term" value="F:ferric iron binding"/>
    <property type="evidence" value="ECO:0007669"/>
    <property type="project" value="InterPro"/>
</dbReference>
<evidence type="ECO:0000313" key="7">
    <source>
        <dbReference type="Proteomes" id="UP000321328"/>
    </source>
</evidence>
<dbReference type="SUPFAM" id="SSF47240">
    <property type="entry name" value="Ferritin-like"/>
    <property type="match status" value="1"/>
</dbReference>
<dbReference type="STRING" id="1123024.GCA_000423625_03220"/>
<accession>A0A511D9W7</accession>
<dbReference type="OrthoDB" id="9800505at2"/>
<dbReference type="NCBIfam" id="NF009990">
    <property type="entry name" value="PRK13456.1"/>
    <property type="match status" value="1"/>
</dbReference>
<dbReference type="RefSeq" id="WP_028930824.1">
    <property type="nucleotide sequence ID" value="NZ_AUII01000015.1"/>
</dbReference>
<evidence type="ECO:0000256" key="1">
    <source>
        <dbReference type="ARBA" id="ARBA00001970"/>
    </source>
</evidence>
<evidence type="ECO:0000256" key="4">
    <source>
        <dbReference type="SAM" id="MobiDB-lite"/>
    </source>
</evidence>